<dbReference type="PANTHER" id="PTHR43798">
    <property type="entry name" value="MONOACYLGLYCEROL LIPASE"/>
    <property type="match status" value="1"/>
</dbReference>
<organism evidence="2 3">
    <name type="scientific">Roridomyces roridus</name>
    <dbReference type="NCBI Taxonomy" id="1738132"/>
    <lineage>
        <taxon>Eukaryota</taxon>
        <taxon>Fungi</taxon>
        <taxon>Dikarya</taxon>
        <taxon>Basidiomycota</taxon>
        <taxon>Agaricomycotina</taxon>
        <taxon>Agaricomycetes</taxon>
        <taxon>Agaricomycetidae</taxon>
        <taxon>Agaricales</taxon>
        <taxon>Marasmiineae</taxon>
        <taxon>Mycenaceae</taxon>
        <taxon>Roridomyces</taxon>
    </lineage>
</organism>
<gene>
    <name evidence="2" type="ORF">FB45DRAFT_756903</name>
</gene>
<dbReference type="InterPro" id="IPR050266">
    <property type="entry name" value="AB_hydrolase_sf"/>
</dbReference>
<dbReference type="PANTHER" id="PTHR43798:SF5">
    <property type="entry name" value="MONOACYLGLYCEROL LIPASE ABHD6"/>
    <property type="match status" value="1"/>
</dbReference>
<reference evidence="2" key="1">
    <citation type="submission" date="2023-03" db="EMBL/GenBank/DDBJ databases">
        <title>Massive genome expansion in bonnet fungi (Mycena s.s.) driven by repeated elements and novel gene families across ecological guilds.</title>
        <authorList>
            <consortium name="Lawrence Berkeley National Laboratory"/>
            <person name="Harder C.B."/>
            <person name="Miyauchi S."/>
            <person name="Viragh M."/>
            <person name="Kuo A."/>
            <person name="Thoen E."/>
            <person name="Andreopoulos B."/>
            <person name="Lu D."/>
            <person name="Skrede I."/>
            <person name="Drula E."/>
            <person name="Henrissat B."/>
            <person name="Morin E."/>
            <person name="Kohler A."/>
            <person name="Barry K."/>
            <person name="LaButti K."/>
            <person name="Morin E."/>
            <person name="Salamov A."/>
            <person name="Lipzen A."/>
            <person name="Mereny Z."/>
            <person name="Hegedus B."/>
            <person name="Baldrian P."/>
            <person name="Stursova M."/>
            <person name="Weitz H."/>
            <person name="Taylor A."/>
            <person name="Grigoriev I.V."/>
            <person name="Nagy L.G."/>
            <person name="Martin F."/>
            <person name="Kauserud H."/>
        </authorList>
    </citation>
    <scope>NUCLEOTIDE SEQUENCE</scope>
    <source>
        <strain evidence="2">9284</strain>
    </source>
</reference>
<keyword evidence="3" id="KW-1185">Reference proteome</keyword>
<dbReference type="SUPFAM" id="SSF53474">
    <property type="entry name" value="alpha/beta-Hydrolases"/>
    <property type="match status" value="1"/>
</dbReference>
<dbReference type="GO" id="GO:0047372">
    <property type="term" value="F:monoacylglycerol lipase activity"/>
    <property type="evidence" value="ECO:0007669"/>
    <property type="project" value="TreeGrafter"/>
</dbReference>
<protein>
    <submittedName>
        <fullName evidence="2">Alpha/Beta hydrolase protein</fullName>
    </submittedName>
</protein>
<dbReference type="Proteomes" id="UP001221142">
    <property type="component" value="Unassembled WGS sequence"/>
</dbReference>
<sequence length="370" mass="40550">MPTVSITSTGGPLTVAYTISTPRAASAKSIDRDLPTVVFLHPVWLSHPVFHHQFADPALRRFNLIGLDLRRHGDSVGNVKDTYSAVEAVDDVVKFMEALRLPPVHLVGVCMGALIALELATRWPQRIVSLCLLSTAGLQEPADVAKGREEIQEYWNVGFGAQPDESALLDCIYGALQLGMNNEASPFVKAITQITFKASTRQWFPPHLHAMEIATRKIMTDRPKGLEARLSQIACPVEILRCSADIAYPRELSEEIQTALRSAGVDARLHDVPGAVRWGHVTHYQVINPMIHDFVVECATEKNIPPPPPITSVLSPFLKVLTGAGFRPVNDDEDDDDDADSTDAGAEMVGKVVTFKATFNKALSVFSKKR</sequence>
<keyword evidence="2" id="KW-0378">Hydrolase</keyword>
<dbReference type="Gene3D" id="3.40.50.1820">
    <property type="entry name" value="alpha/beta hydrolase"/>
    <property type="match status" value="1"/>
</dbReference>
<dbReference type="GO" id="GO:0046464">
    <property type="term" value="P:acylglycerol catabolic process"/>
    <property type="evidence" value="ECO:0007669"/>
    <property type="project" value="TreeGrafter"/>
</dbReference>
<evidence type="ECO:0000259" key="1">
    <source>
        <dbReference type="Pfam" id="PF00561"/>
    </source>
</evidence>
<name>A0AAD7BCP9_9AGAR</name>
<dbReference type="AlphaFoldDB" id="A0AAD7BCP9"/>
<evidence type="ECO:0000313" key="2">
    <source>
        <dbReference type="EMBL" id="KAJ7617345.1"/>
    </source>
</evidence>
<dbReference type="Pfam" id="PF00561">
    <property type="entry name" value="Abhydrolase_1"/>
    <property type="match status" value="1"/>
</dbReference>
<comment type="caution">
    <text evidence="2">The sequence shown here is derived from an EMBL/GenBank/DDBJ whole genome shotgun (WGS) entry which is preliminary data.</text>
</comment>
<dbReference type="InterPro" id="IPR029058">
    <property type="entry name" value="AB_hydrolase_fold"/>
</dbReference>
<dbReference type="InterPro" id="IPR000073">
    <property type="entry name" value="AB_hydrolase_1"/>
</dbReference>
<proteinExistence type="predicted"/>
<dbReference type="GO" id="GO:0016020">
    <property type="term" value="C:membrane"/>
    <property type="evidence" value="ECO:0007669"/>
    <property type="project" value="TreeGrafter"/>
</dbReference>
<dbReference type="EMBL" id="JARKIF010000021">
    <property type="protein sequence ID" value="KAJ7617345.1"/>
    <property type="molecule type" value="Genomic_DNA"/>
</dbReference>
<accession>A0AAD7BCP9</accession>
<feature type="domain" description="AB hydrolase-1" evidence="1">
    <location>
        <begin position="35"/>
        <end position="141"/>
    </location>
</feature>
<evidence type="ECO:0000313" key="3">
    <source>
        <dbReference type="Proteomes" id="UP001221142"/>
    </source>
</evidence>